<organism evidence="1 2">
    <name type="scientific">Elysia crispata</name>
    <name type="common">lettuce slug</name>
    <dbReference type="NCBI Taxonomy" id="231223"/>
    <lineage>
        <taxon>Eukaryota</taxon>
        <taxon>Metazoa</taxon>
        <taxon>Spiralia</taxon>
        <taxon>Lophotrochozoa</taxon>
        <taxon>Mollusca</taxon>
        <taxon>Gastropoda</taxon>
        <taxon>Heterobranchia</taxon>
        <taxon>Euthyneura</taxon>
        <taxon>Panpulmonata</taxon>
        <taxon>Sacoglossa</taxon>
        <taxon>Placobranchoidea</taxon>
        <taxon>Plakobranchidae</taxon>
        <taxon>Elysia</taxon>
    </lineage>
</organism>
<protein>
    <submittedName>
        <fullName evidence="1">Uncharacterized protein</fullName>
    </submittedName>
</protein>
<evidence type="ECO:0000313" key="2">
    <source>
        <dbReference type="Proteomes" id="UP001283361"/>
    </source>
</evidence>
<gene>
    <name evidence="1" type="ORF">RRG08_047170</name>
</gene>
<sequence length="110" mass="12804">MVWDIEDRIVFHTDREELATLRYFQNGVGCRGSNSVSHRQRRTRHLEILSEWCGMSRIEESRNTMQHLILVCSDRNGLHRVGREGVCVRLESVSDVQGWSKSTGFEGKER</sequence>
<proteinExistence type="predicted"/>
<comment type="caution">
    <text evidence="1">The sequence shown here is derived from an EMBL/GenBank/DDBJ whole genome shotgun (WGS) entry which is preliminary data.</text>
</comment>
<dbReference type="EMBL" id="JAWDGP010005804">
    <property type="protein sequence ID" value="KAK3751897.1"/>
    <property type="molecule type" value="Genomic_DNA"/>
</dbReference>
<evidence type="ECO:0000313" key="1">
    <source>
        <dbReference type="EMBL" id="KAK3751897.1"/>
    </source>
</evidence>
<reference evidence="1" key="1">
    <citation type="journal article" date="2023" name="G3 (Bethesda)">
        <title>A reference genome for the long-term kleptoplast-retaining sea slug Elysia crispata morphotype clarki.</title>
        <authorList>
            <person name="Eastman K.E."/>
            <person name="Pendleton A.L."/>
            <person name="Shaikh M.A."/>
            <person name="Suttiyut T."/>
            <person name="Ogas R."/>
            <person name="Tomko P."/>
            <person name="Gavelis G."/>
            <person name="Widhalm J.R."/>
            <person name="Wisecaver J.H."/>
        </authorList>
    </citation>
    <scope>NUCLEOTIDE SEQUENCE</scope>
    <source>
        <strain evidence="1">ECLA1</strain>
    </source>
</reference>
<name>A0AAE0YN85_9GAST</name>
<dbReference type="AlphaFoldDB" id="A0AAE0YN85"/>
<dbReference type="Proteomes" id="UP001283361">
    <property type="component" value="Unassembled WGS sequence"/>
</dbReference>
<accession>A0AAE0YN85</accession>
<keyword evidence="2" id="KW-1185">Reference proteome</keyword>